<keyword evidence="3" id="KW-1185">Reference proteome</keyword>
<dbReference type="EMBL" id="JAZDWU010000001">
    <property type="protein sequence ID" value="KAL0013396.1"/>
    <property type="molecule type" value="Genomic_DNA"/>
</dbReference>
<sequence length="211" mass="24816">MQILGEECGVCYPPPKLIPNTFTQRQVLWENLSKAADLHNKPWIIAGDFNEPLADEDKFGGRPVSINRSLLFKDCLDKCNMVDMGFNGPKFTWTNRREINNLIQERIDRFFMNPSWCLLYPDAKVSHLTRCHSDHFPVLMETNPCRLLHLNRPFKFQSFWLSEPSFPSVVNQAWRQPRKLREAIDIFANQANLWNKNHFGNIFHKKKRIMA</sequence>
<reference evidence="2 3" key="1">
    <citation type="submission" date="2024-01" db="EMBL/GenBank/DDBJ databases">
        <title>A telomere-to-telomere, gap-free genome of sweet tea (Lithocarpus litseifolius).</title>
        <authorList>
            <person name="Zhou J."/>
        </authorList>
    </citation>
    <scope>NUCLEOTIDE SEQUENCE [LARGE SCALE GENOMIC DNA]</scope>
    <source>
        <strain evidence="2">Zhou-2022a</strain>
        <tissue evidence="2">Leaf</tissue>
    </source>
</reference>
<gene>
    <name evidence="2" type="ORF">SO802_000465</name>
</gene>
<dbReference type="Pfam" id="PF03372">
    <property type="entry name" value="Exo_endo_phos"/>
    <property type="match status" value="1"/>
</dbReference>
<organism evidence="2 3">
    <name type="scientific">Lithocarpus litseifolius</name>
    <dbReference type="NCBI Taxonomy" id="425828"/>
    <lineage>
        <taxon>Eukaryota</taxon>
        <taxon>Viridiplantae</taxon>
        <taxon>Streptophyta</taxon>
        <taxon>Embryophyta</taxon>
        <taxon>Tracheophyta</taxon>
        <taxon>Spermatophyta</taxon>
        <taxon>Magnoliopsida</taxon>
        <taxon>eudicotyledons</taxon>
        <taxon>Gunneridae</taxon>
        <taxon>Pentapetalae</taxon>
        <taxon>rosids</taxon>
        <taxon>fabids</taxon>
        <taxon>Fagales</taxon>
        <taxon>Fagaceae</taxon>
        <taxon>Lithocarpus</taxon>
    </lineage>
</organism>
<dbReference type="SUPFAM" id="SSF56219">
    <property type="entry name" value="DNase I-like"/>
    <property type="match status" value="1"/>
</dbReference>
<dbReference type="InterPro" id="IPR036691">
    <property type="entry name" value="Endo/exonu/phosph_ase_sf"/>
</dbReference>
<dbReference type="PANTHER" id="PTHR33710">
    <property type="entry name" value="BNAC02G09200D PROTEIN"/>
    <property type="match status" value="1"/>
</dbReference>
<evidence type="ECO:0000259" key="1">
    <source>
        <dbReference type="Pfam" id="PF03372"/>
    </source>
</evidence>
<comment type="caution">
    <text evidence="2">The sequence shown here is derived from an EMBL/GenBank/DDBJ whole genome shotgun (WGS) entry which is preliminary data.</text>
</comment>
<dbReference type="AlphaFoldDB" id="A0AAW2DWU3"/>
<evidence type="ECO:0000313" key="3">
    <source>
        <dbReference type="Proteomes" id="UP001459277"/>
    </source>
</evidence>
<accession>A0AAW2DWU3</accession>
<evidence type="ECO:0000313" key="2">
    <source>
        <dbReference type="EMBL" id="KAL0013396.1"/>
    </source>
</evidence>
<dbReference type="GO" id="GO:0003824">
    <property type="term" value="F:catalytic activity"/>
    <property type="evidence" value="ECO:0007669"/>
    <property type="project" value="InterPro"/>
</dbReference>
<dbReference type="Gene3D" id="3.60.10.10">
    <property type="entry name" value="Endonuclease/exonuclease/phosphatase"/>
    <property type="match status" value="1"/>
</dbReference>
<dbReference type="InterPro" id="IPR005135">
    <property type="entry name" value="Endo/exonuclease/phosphatase"/>
</dbReference>
<proteinExistence type="predicted"/>
<dbReference type="PANTHER" id="PTHR33710:SF77">
    <property type="entry name" value="DNASE I-LIKE SUPERFAMILY PROTEIN"/>
    <property type="match status" value="1"/>
</dbReference>
<protein>
    <recommendedName>
        <fullName evidence="1">Endonuclease/exonuclease/phosphatase domain-containing protein</fullName>
    </recommendedName>
</protein>
<name>A0AAW2DWU3_9ROSI</name>
<feature type="domain" description="Endonuclease/exonuclease/phosphatase" evidence="1">
    <location>
        <begin position="21"/>
        <end position="120"/>
    </location>
</feature>
<dbReference type="Proteomes" id="UP001459277">
    <property type="component" value="Unassembled WGS sequence"/>
</dbReference>